<evidence type="ECO:0000256" key="6">
    <source>
        <dbReference type="ARBA" id="ARBA00023306"/>
    </source>
</evidence>
<dbReference type="KEGG" id="pce:PECL_802"/>
<dbReference type="HAMAP" id="MF_00910">
    <property type="entry name" value="FtsL"/>
    <property type="match status" value="1"/>
</dbReference>
<evidence type="ECO:0000313" key="10">
    <source>
        <dbReference type="Proteomes" id="UP000005444"/>
    </source>
</evidence>
<name>G8PCU0_PEDCP</name>
<dbReference type="STRING" id="701521.PECL_802"/>
<evidence type="ECO:0000256" key="2">
    <source>
        <dbReference type="ARBA" id="ARBA00022618"/>
    </source>
</evidence>
<evidence type="ECO:0000256" key="5">
    <source>
        <dbReference type="ARBA" id="ARBA00023136"/>
    </source>
</evidence>
<keyword evidence="6 7" id="KW-0131">Cell cycle</keyword>
<evidence type="ECO:0000256" key="7">
    <source>
        <dbReference type="HAMAP-Rule" id="MF_00910"/>
    </source>
</evidence>
<keyword evidence="1 7" id="KW-1003">Cell membrane</keyword>
<dbReference type="HOGENOM" id="CLU_160672_0_0_9"/>
<dbReference type="RefSeq" id="WP_014215272.1">
    <property type="nucleotide sequence ID" value="NC_016605.1"/>
</dbReference>
<dbReference type="GO" id="GO:0032153">
    <property type="term" value="C:cell division site"/>
    <property type="evidence" value="ECO:0007669"/>
    <property type="project" value="UniProtKB-UniRule"/>
</dbReference>
<keyword evidence="4 7" id="KW-1133">Transmembrane helix</keyword>
<evidence type="ECO:0000256" key="3">
    <source>
        <dbReference type="ARBA" id="ARBA00022692"/>
    </source>
</evidence>
<gene>
    <name evidence="7 9" type="primary">ftsL</name>
    <name evidence="9" type="ordered locus">PECL_802</name>
</gene>
<dbReference type="Proteomes" id="UP000005444">
    <property type="component" value="Chromosome"/>
</dbReference>
<keyword evidence="3 7" id="KW-0812">Transmembrane</keyword>
<evidence type="ECO:0000313" key="9">
    <source>
        <dbReference type="EMBL" id="AEV95075.1"/>
    </source>
</evidence>
<comment type="function">
    <text evidence="7">Essential cell division protein.</text>
</comment>
<proteinExistence type="inferred from homology"/>
<dbReference type="InterPro" id="IPR011922">
    <property type="entry name" value="Cell_div_FtsL"/>
</dbReference>
<dbReference type="GO" id="GO:0043093">
    <property type="term" value="P:FtsZ-dependent cytokinesis"/>
    <property type="evidence" value="ECO:0007669"/>
    <property type="project" value="UniProtKB-UniRule"/>
</dbReference>
<evidence type="ECO:0000256" key="1">
    <source>
        <dbReference type="ARBA" id="ARBA00022475"/>
    </source>
</evidence>
<dbReference type="AlphaFoldDB" id="G8PCU0"/>
<keyword evidence="2 7" id="KW-0132">Cell division</keyword>
<evidence type="ECO:0000256" key="8">
    <source>
        <dbReference type="NCBIfam" id="TIGR02209"/>
    </source>
</evidence>
<keyword evidence="10" id="KW-1185">Reference proteome</keyword>
<evidence type="ECO:0000256" key="4">
    <source>
        <dbReference type="ARBA" id="ARBA00022989"/>
    </source>
</evidence>
<dbReference type="NCBIfam" id="TIGR02209">
    <property type="entry name" value="ftsL_broad"/>
    <property type="match status" value="1"/>
</dbReference>
<comment type="subcellular location">
    <subcellularLocation>
        <location evidence="7">Cell membrane</location>
        <topology evidence="7">Single-pass type II membrane protein</topology>
    </subcellularLocation>
    <text evidence="7">Localizes to the division septum where it forms a ring structure.</text>
</comment>
<sequence length="128" mass="14018">MAQNEYVGSAIQKRNQKTKNSAVAGDFDQVHTVVKARQLPLSKFENFLLTFFGIVLAGLMIVVVSGKITLSNAQHSMEATQEKVTQTVNQNTVLKQEVSQLSDQGRLDQVAKQGDLSLNSGSIRNVNK</sequence>
<comment type="similarity">
    <text evidence="7">Belongs to the FtsL family.</text>
</comment>
<dbReference type="eggNOG" id="COG4839">
    <property type="taxonomic scope" value="Bacteria"/>
</dbReference>
<keyword evidence="5 7" id="KW-0472">Membrane</keyword>
<dbReference type="EMBL" id="CP003137">
    <property type="protein sequence ID" value="AEV95075.1"/>
    <property type="molecule type" value="Genomic_DNA"/>
</dbReference>
<feature type="transmembrane region" description="Helical" evidence="7">
    <location>
        <begin position="47"/>
        <end position="70"/>
    </location>
</feature>
<organism evidence="9 10">
    <name type="scientific">Pediococcus claussenii (strain ATCC BAA-344 / DSM 14800 / JCM 18046 / KCTC 3811 / LMG 21948 / P06)</name>
    <dbReference type="NCBI Taxonomy" id="701521"/>
    <lineage>
        <taxon>Bacteria</taxon>
        <taxon>Bacillati</taxon>
        <taxon>Bacillota</taxon>
        <taxon>Bacilli</taxon>
        <taxon>Lactobacillales</taxon>
        <taxon>Lactobacillaceae</taxon>
        <taxon>Pediococcus</taxon>
    </lineage>
</organism>
<protein>
    <recommendedName>
        <fullName evidence="7 8">Cell division protein FtsL</fullName>
    </recommendedName>
</protein>
<accession>G8PCU0</accession>
<reference evidence="9 10" key="1">
    <citation type="journal article" date="2012" name="J. Bacteriol.">
        <title>Complete Genome Sequence of the Beer Spoilage Organism Pediococcus claussenii ATCC BAA-344T.</title>
        <authorList>
            <person name="Pittet V."/>
            <person name="Abegunde T."/>
            <person name="Marfleet T."/>
            <person name="Haakensen M."/>
            <person name="Morrow K."/>
            <person name="Jayaprakash T."/>
            <person name="Schroeder K."/>
            <person name="Trost B."/>
            <person name="Byrns S."/>
            <person name="Bergsveinson J."/>
            <person name="Kusalik A."/>
            <person name="Ziola B."/>
        </authorList>
    </citation>
    <scope>NUCLEOTIDE SEQUENCE [LARGE SCALE GENOMIC DNA]</scope>
    <source>
        <strain evidence="9 10">ATCC BAA-344</strain>
    </source>
</reference>
<dbReference type="PATRIC" id="fig|701521.8.peg.754"/>
<dbReference type="GO" id="GO:0005886">
    <property type="term" value="C:plasma membrane"/>
    <property type="evidence" value="ECO:0007669"/>
    <property type="project" value="UniProtKB-SubCell"/>
</dbReference>